<dbReference type="HOGENOM" id="CLU_3034034_0_0_1"/>
<dbReference type="InParanoid" id="G2QAK0"/>
<sequence length="55" mass="6505">MDFWSRLLAHTPLSSANSRKDFAKDPARRLHRFEKEYSQLLVSMDCLTKNPPDRQ</sequence>
<evidence type="ECO:0000313" key="2">
    <source>
        <dbReference type="Proteomes" id="UP000007322"/>
    </source>
</evidence>
<accession>G2QAK0</accession>
<proteinExistence type="predicted"/>
<dbReference type="STRING" id="573729.G2QAK0"/>
<dbReference type="OrthoDB" id="5350595at2759"/>
<reference evidence="1 2" key="1">
    <citation type="journal article" date="2011" name="Nat. Biotechnol.">
        <title>Comparative genomic analysis of the thermophilic biomass-degrading fungi Myceliophthora thermophila and Thielavia terrestris.</title>
        <authorList>
            <person name="Berka R.M."/>
            <person name="Grigoriev I.V."/>
            <person name="Otillar R."/>
            <person name="Salamov A."/>
            <person name="Grimwood J."/>
            <person name="Reid I."/>
            <person name="Ishmael N."/>
            <person name="John T."/>
            <person name="Darmond C."/>
            <person name="Moisan M.-C."/>
            <person name="Henrissat B."/>
            <person name="Coutinho P.M."/>
            <person name="Lombard V."/>
            <person name="Natvig D.O."/>
            <person name="Lindquist E."/>
            <person name="Schmutz J."/>
            <person name="Lucas S."/>
            <person name="Harris P."/>
            <person name="Powlowski J."/>
            <person name="Bellemare A."/>
            <person name="Taylor D."/>
            <person name="Butler G."/>
            <person name="de Vries R.P."/>
            <person name="Allijn I.E."/>
            <person name="van den Brink J."/>
            <person name="Ushinsky S."/>
            <person name="Storms R."/>
            <person name="Powell A.J."/>
            <person name="Paulsen I.T."/>
            <person name="Elbourne L.D.H."/>
            <person name="Baker S.E."/>
            <person name="Magnuson J."/>
            <person name="LaBoissiere S."/>
            <person name="Clutterbuck A.J."/>
            <person name="Martinez D."/>
            <person name="Wogulis M."/>
            <person name="de Leon A.L."/>
            <person name="Rey M.W."/>
            <person name="Tsang A."/>
        </authorList>
    </citation>
    <scope>NUCLEOTIDE SEQUENCE [LARGE SCALE GENOMIC DNA]</scope>
    <source>
        <strain evidence="2">ATCC 42464 / BCRC 31852 / DSM 1799</strain>
    </source>
</reference>
<dbReference type="AlphaFoldDB" id="G2QAK0"/>
<dbReference type="GeneID" id="11510746"/>
<dbReference type="VEuPathDB" id="FungiDB:MYCTH_2301876"/>
<organism evidence="1 2">
    <name type="scientific">Thermothelomyces thermophilus (strain ATCC 42464 / BCRC 31852 / DSM 1799)</name>
    <name type="common">Sporotrichum thermophile</name>
    <dbReference type="NCBI Taxonomy" id="573729"/>
    <lineage>
        <taxon>Eukaryota</taxon>
        <taxon>Fungi</taxon>
        <taxon>Dikarya</taxon>
        <taxon>Ascomycota</taxon>
        <taxon>Pezizomycotina</taxon>
        <taxon>Sordariomycetes</taxon>
        <taxon>Sordariomycetidae</taxon>
        <taxon>Sordariales</taxon>
        <taxon>Chaetomiaceae</taxon>
        <taxon>Thermothelomyces</taxon>
    </lineage>
</organism>
<gene>
    <name evidence="1" type="ORF">MYCTH_2301876</name>
</gene>
<protein>
    <submittedName>
        <fullName evidence="1">Uncharacterized protein</fullName>
    </submittedName>
</protein>
<dbReference type="RefSeq" id="XP_003661941.1">
    <property type="nucleotide sequence ID" value="XM_003661893.1"/>
</dbReference>
<keyword evidence="2" id="KW-1185">Reference proteome</keyword>
<dbReference type="KEGG" id="mtm:MYCTH_2301876"/>
<dbReference type="Proteomes" id="UP000007322">
    <property type="component" value="Chromosome 2"/>
</dbReference>
<evidence type="ECO:0000313" key="1">
    <source>
        <dbReference type="EMBL" id="AEO56696.1"/>
    </source>
</evidence>
<dbReference type="EMBL" id="CP003003">
    <property type="protein sequence ID" value="AEO56696.1"/>
    <property type="molecule type" value="Genomic_DNA"/>
</dbReference>
<name>G2QAK0_THET4</name>